<gene>
    <name evidence="1" type="ORF">H5P28_11715</name>
</gene>
<keyword evidence="2" id="KW-1185">Reference proteome</keyword>
<proteinExistence type="predicted"/>
<organism evidence="1 2">
    <name type="scientific">Ruficoccus amylovorans</name>
    <dbReference type="NCBI Taxonomy" id="1804625"/>
    <lineage>
        <taxon>Bacteria</taxon>
        <taxon>Pseudomonadati</taxon>
        <taxon>Verrucomicrobiota</taxon>
        <taxon>Opitutia</taxon>
        <taxon>Puniceicoccales</taxon>
        <taxon>Cerasicoccaceae</taxon>
        <taxon>Ruficoccus</taxon>
    </lineage>
</organism>
<accession>A0A842HH88</accession>
<dbReference type="AlphaFoldDB" id="A0A842HH88"/>
<sequence length="68" mass="7429">MSQRHSIPPISAEQIRAAANRVPSETCVCDAPVAPAYNNGMTESVRAFLSSEERVKSRINETLSVFAH</sequence>
<reference evidence="1 2" key="1">
    <citation type="submission" date="2020-07" db="EMBL/GenBank/DDBJ databases">
        <authorList>
            <person name="Feng X."/>
        </authorList>
    </citation>
    <scope>NUCLEOTIDE SEQUENCE [LARGE SCALE GENOMIC DNA]</scope>
    <source>
        <strain evidence="1 2">JCM31066</strain>
    </source>
</reference>
<dbReference type="EMBL" id="JACHVB010000035">
    <property type="protein sequence ID" value="MBC2594924.1"/>
    <property type="molecule type" value="Genomic_DNA"/>
</dbReference>
<comment type="caution">
    <text evidence="1">The sequence shown here is derived from an EMBL/GenBank/DDBJ whole genome shotgun (WGS) entry which is preliminary data.</text>
</comment>
<dbReference type="RefSeq" id="WP_185675890.1">
    <property type="nucleotide sequence ID" value="NZ_JACHVB010000035.1"/>
</dbReference>
<protein>
    <submittedName>
        <fullName evidence="1">Uncharacterized protein</fullName>
    </submittedName>
</protein>
<evidence type="ECO:0000313" key="2">
    <source>
        <dbReference type="Proteomes" id="UP000546464"/>
    </source>
</evidence>
<dbReference type="Proteomes" id="UP000546464">
    <property type="component" value="Unassembled WGS sequence"/>
</dbReference>
<evidence type="ECO:0000313" key="1">
    <source>
        <dbReference type="EMBL" id="MBC2594924.1"/>
    </source>
</evidence>
<name>A0A842HH88_9BACT</name>